<dbReference type="Proteomes" id="UP000001962">
    <property type="component" value="Chromosome"/>
</dbReference>
<dbReference type="SMART" id="SM00327">
    <property type="entry name" value="VWA"/>
    <property type="match status" value="1"/>
</dbReference>
<evidence type="ECO:0000313" key="3">
    <source>
        <dbReference type="EMBL" id="ABI57462.1"/>
    </source>
</evidence>
<dbReference type="RefSeq" id="WP_011629856.1">
    <property type="nucleotide sequence ID" value="NC_008340.1"/>
</dbReference>
<feature type="region of interest" description="Disordered" evidence="1">
    <location>
        <begin position="236"/>
        <end position="280"/>
    </location>
</feature>
<dbReference type="InterPro" id="IPR036465">
    <property type="entry name" value="vWFA_dom_sf"/>
</dbReference>
<feature type="domain" description="VWFA" evidence="2">
    <location>
        <begin position="458"/>
        <end position="618"/>
    </location>
</feature>
<dbReference type="EMBL" id="CP000453">
    <property type="protein sequence ID" value="ABI57462.1"/>
    <property type="molecule type" value="Genomic_DNA"/>
</dbReference>
<gene>
    <name evidence="3" type="ordered locus">Mlg_2120</name>
</gene>
<feature type="compositionally biased region" description="Basic and acidic residues" evidence="1">
    <location>
        <begin position="265"/>
        <end position="280"/>
    </location>
</feature>
<sequence length="647" mass="73548">MLQFLEVEEFVGRHWHRWASQARSYPRHPEAAVQLATLRGLLGVFFRASGGPAGVPVASIVARNSRHRLTWRQRLGFDEEPVDRARRDEENLLLPPVLDYFPTAAQNRDHYLWLAAFLALARPPRTDRLHDPLQQDIVRLREVHRVIQTIRDRLPGLHQRYRALGSAMLALRPRRRLPPQESAVELAVQYLLGAALPGRSAATAIVRAVTDPQVALDAFQADRDYRPPLPMPLWGEVVPLGTGTGAKPGEGHDEGGATGSPKQASEGKRQAERRHQDQCERDDPLVLNRFEKMLSWTEMVNVNRLVEDEEDEEAKRAAEQIEEITLSPHKQRAATRLKVDLDLPPDAVTGDRLRATHTYPEWNFRKQAYLPDHCAVHTDLQPEEGEAWRPDAGTRRRIRRVQRQFEALRPRRELLRAQIDGAELDMDATIRAHCDLRATGEGSDNIYQAARCQARDLAVAILVDCSLSTDAWLEDQRILDVEKEALLVLAHGLKGCGDDYAIYTFTSHRRQKVWVNTVKAFDEPLQARVERRIGALKPGHYTRMGPALRHVSGELAKRPNRHKLLLVLTDGKPNDTDYYEGRYAIEDTRKAVREARRQAQTVFGVTVDSEAQQYFPYLFGRAGYSIVQRPAHLAQSLPAIYRQIISE</sequence>
<dbReference type="Gene3D" id="3.40.50.410">
    <property type="entry name" value="von Willebrand factor, type A domain"/>
    <property type="match status" value="1"/>
</dbReference>
<dbReference type="OrthoDB" id="9758211at2"/>
<proteinExistence type="predicted"/>
<dbReference type="InterPro" id="IPR002035">
    <property type="entry name" value="VWF_A"/>
</dbReference>
<dbReference type="KEGG" id="aeh:Mlg_2120"/>
<accession>Q0A6S5</accession>
<organism evidence="3 4">
    <name type="scientific">Alkalilimnicola ehrlichii (strain ATCC BAA-1101 / DSM 17681 / MLHE-1)</name>
    <dbReference type="NCBI Taxonomy" id="187272"/>
    <lineage>
        <taxon>Bacteria</taxon>
        <taxon>Pseudomonadati</taxon>
        <taxon>Pseudomonadota</taxon>
        <taxon>Gammaproteobacteria</taxon>
        <taxon>Chromatiales</taxon>
        <taxon>Ectothiorhodospiraceae</taxon>
        <taxon>Alkalilimnicola</taxon>
    </lineage>
</organism>
<evidence type="ECO:0000256" key="1">
    <source>
        <dbReference type="SAM" id="MobiDB-lite"/>
    </source>
</evidence>
<reference evidence="4" key="1">
    <citation type="submission" date="2006-08" db="EMBL/GenBank/DDBJ databases">
        <title>Complete sequence of Alkalilimnicola ehrilichei MLHE-1.</title>
        <authorList>
            <person name="Copeland A."/>
            <person name="Lucas S."/>
            <person name="Lapidus A."/>
            <person name="Barry K."/>
            <person name="Detter J.C."/>
            <person name="Glavina del Rio T."/>
            <person name="Hammon N."/>
            <person name="Israni S."/>
            <person name="Dalin E."/>
            <person name="Tice H."/>
            <person name="Pitluck S."/>
            <person name="Sims D."/>
            <person name="Brettin T."/>
            <person name="Bruce D."/>
            <person name="Han C."/>
            <person name="Tapia R."/>
            <person name="Gilna P."/>
            <person name="Schmutz J."/>
            <person name="Larimer F."/>
            <person name="Land M."/>
            <person name="Hauser L."/>
            <person name="Kyrpides N."/>
            <person name="Mikhailova N."/>
            <person name="Oremland R.S."/>
            <person name="Hoeft S.E."/>
            <person name="Switzer-Blum J."/>
            <person name="Kulp T."/>
            <person name="King G."/>
            <person name="Tabita R."/>
            <person name="Witte B."/>
            <person name="Santini J.M."/>
            <person name="Basu P."/>
            <person name="Hollibaugh J.T."/>
            <person name="Xie G."/>
            <person name="Stolz J.F."/>
            <person name="Richardson P."/>
        </authorList>
    </citation>
    <scope>NUCLEOTIDE SEQUENCE [LARGE SCALE GENOMIC DNA]</scope>
    <source>
        <strain evidence="4">ATCC BAA-1101 / DSM 17681 / MLHE-1</strain>
    </source>
</reference>
<name>Q0A6S5_ALKEH</name>
<dbReference type="PANTHER" id="PTHR41248">
    <property type="entry name" value="NORD PROTEIN"/>
    <property type="match status" value="1"/>
</dbReference>
<dbReference type="CDD" id="cd01454">
    <property type="entry name" value="vWA_norD_type"/>
    <property type="match status" value="1"/>
</dbReference>
<evidence type="ECO:0000313" key="4">
    <source>
        <dbReference type="Proteomes" id="UP000001962"/>
    </source>
</evidence>
<dbReference type="Pfam" id="PF00092">
    <property type="entry name" value="VWA"/>
    <property type="match status" value="1"/>
</dbReference>
<keyword evidence="4" id="KW-1185">Reference proteome</keyword>
<dbReference type="HOGENOM" id="CLU_024042_0_0_6"/>
<dbReference type="InterPro" id="IPR051928">
    <property type="entry name" value="NorD/CobT"/>
</dbReference>
<dbReference type="SUPFAM" id="SSF53300">
    <property type="entry name" value="vWA-like"/>
    <property type="match status" value="1"/>
</dbReference>
<dbReference type="AlphaFoldDB" id="Q0A6S5"/>
<dbReference type="PANTHER" id="PTHR41248:SF1">
    <property type="entry name" value="NORD PROTEIN"/>
    <property type="match status" value="1"/>
</dbReference>
<evidence type="ECO:0000259" key="2">
    <source>
        <dbReference type="PROSITE" id="PS50234"/>
    </source>
</evidence>
<protein>
    <submittedName>
        <fullName evidence="3">von Willebrand factor, type A</fullName>
    </submittedName>
</protein>
<dbReference type="eggNOG" id="COG4548">
    <property type="taxonomic scope" value="Bacteria"/>
</dbReference>
<dbReference type="PROSITE" id="PS50234">
    <property type="entry name" value="VWFA"/>
    <property type="match status" value="1"/>
</dbReference>